<name>A0A6A6JVW8_WESOR</name>
<feature type="chain" id="PRO_5025451698" evidence="1">
    <location>
        <begin position="19"/>
        <end position="180"/>
    </location>
</feature>
<protein>
    <submittedName>
        <fullName evidence="2">Uncharacterized protein</fullName>
    </submittedName>
</protein>
<dbReference type="Proteomes" id="UP000800097">
    <property type="component" value="Unassembled WGS sequence"/>
</dbReference>
<reference evidence="2" key="1">
    <citation type="journal article" date="2020" name="Stud. Mycol.">
        <title>101 Dothideomycetes genomes: a test case for predicting lifestyles and emergence of pathogens.</title>
        <authorList>
            <person name="Haridas S."/>
            <person name="Albert R."/>
            <person name="Binder M."/>
            <person name="Bloem J."/>
            <person name="Labutti K."/>
            <person name="Salamov A."/>
            <person name="Andreopoulos B."/>
            <person name="Baker S."/>
            <person name="Barry K."/>
            <person name="Bills G."/>
            <person name="Bluhm B."/>
            <person name="Cannon C."/>
            <person name="Castanera R."/>
            <person name="Culley D."/>
            <person name="Daum C."/>
            <person name="Ezra D."/>
            <person name="Gonzalez J."/>
            <person name="Henrissat B."/>
            <person name="Kuo A."/>
            <person name="Liang C."/>
            <person name="Lipzen A."/>
            <person name="Lutzoni F."/>
            <person name="Magnuson J."/>
            <person name="Mondo S."/>
            <person name="Nolan M."/>
            <person name="Ohm R."/>
            <person name="Pangilinan J."/>
            <person name="Park H.-J."/>
            <person name="Ramirez L."/>
            <person name="Alfaro M."/>
            <person name="Sun H."/>
            <person name="Tritt A."/>
            <person name="Yoshinaga Y."/>
            <person name="Zwiers L.-H."/>
            <person name="Turgeon B."/>
            <person name="Goodwin S."/>
            <person name="Spatafora J."/>
            <person name="Crous P."/>
            <person name="Grigoriev I."/>
        </authorList>
    </citation>
    <scope>NUCLEOTIDE SEQUENCE</scope>
    <source>
        <strain evidence="2">CBS 379.55</strain>
    </source>
</reference>
<dbReference type="RefSeq" id="XP_033657913.1">
    <property type="nucleotide sequence ID" value="XM_033793035.1"/>
</dbReference>
<evidence type="ECO:0000256" key="1">
    <source>
        <dbReference type="SAM" id="SignalP"/>
    </source>
</evidence>
<feature type="signal peptide" evidence="1">
    <location>
        <begin position="1"/>
        <end position="18"/>
    </location>
</feature>
<accession>A0A6A6JVW8</accession>
<proteinExistence type="predicted"/>
<gene>
    <name evidence="2" type="ORF">EI97DRAFT_121414</name>
</gene>
<keyword evidence="3" id="KW-1185">Reference proteome</keyword>
<sequence>MLPKSSLILALLPSLITALNIRSEPNRVITGDPVLAKREPATVVSIPNGQFSAVPGPNGDDMSVASECVPSTCPYNSAAVDLRNWQGAYTLHVNDCGECFYIPTSSAGCLDFSSCGRPQAICFDPSQGRMHRIWKDANVKKCYRVETFQHSLTCATPDHGQTIRIEETVTSPVEEVGCTW</sequence>
<dbReference type="AlphaFoldDB" id="A0A6A6JVW8"/>
<dbReference type="EMBL" id="ML986485">
    <property type="protein sequence ID" value="KAF2280375.1"/>
    <property type="molecule type" value="Genomic_DNA"/>
</dbReference>
<evidence type="ECO:0000313" key="2">
    <source>
        <dbReference type="EMBL" id="KAF2280375.1"/>
    </source>
</evidence>
<dbReference type="GeneID" id="54546210"/>
<dbReference type="OrthoDB" id="4789881at2759"/>
<keyword evidence="1" id="KW-0732">Signal</keyword>
<organism evidence="2 3">
    <name type="scientific">Westerdykella ornata</name>
    <dbReference type="NCBI Taxonomy" id="318751"/>
    <lineage>
        <taxon>Eukaryota</taxon>
        <taxon>Fungi</taxon>
        <taxon>Dikarya</taxon>
        <taxon>Ascomycota</taxon>
        <taxon>Pezizomycotina</taxon>
        <taxon>Dothideomycetes</taxon>
        <taxon>Pleosporomycetidae</taxon>
        <taxon>Pleosporales</taxon>
        <taxon>Sporormiaceae</taxon>
        <taxon>Westerdykella</taxon>
    </lineage>
</organism>
<evidence type="ECO:0000313" key="3">
    <source>
        <dbReference type="Proteomes" id="UP000800097"/>
    </source>
</evidence>